<dbReference type="AlphaFoldDB" id="A0A9X1ZI40"/>
<evidence type="ECO:0000259" key="4">
    <source>
        <dbReference type="PROSITE" id="PS51898"/>
    </source>
</evidence>
<dbReference type="CDD" id="cd00397">
    <property type="entry name" value="DNA_BRE_C"/>
    <property type="match status" value="1"/>
</dbReference>
<dbReference type="Pfam" id="PF00589">
    <property type="entry name" value="Phage_integrase"/>
    <property type="match status" value="1"/>
</dbReference>
<dbReference type="SUPFAM" id="SSF56349">
    <property type="entry name" value="DNA breaking-rejoining enzymes"/>
    <property type="match status" value="1"/>
</dbReference>
<reference evidence="5" key="1">
    <citation type="submission" date="2022-01" db="EMBL/GenBank/DDBJ databases">
        <title>Whole genome-based taxonomy of the Shewanellaceae.</title>
        <authorList>
            <person name="Martin-Rodriguez A.J."/>
        </authorList>
    </citation>
    <scope>NUCLEOTIDE SEQUENCE</scope>
    <source>
        <strain evidence="5">KCTC 23973</strain>
    </source>
</reference>
<evidence type="ECO:0000256" key="2">
    <source>
        <dbReference type="ARBA" id="ARBA00023125"/>
    </source>
</evidence>
<evidence type="ECO:0000313" key="5">
    <source>
        <dbReference type="EMBL" id="MCL1140257.1"/>
    </source>
</evidence>
<evidence type="ECO:0000313" key="6">
    <source>
        <dbReference type="Proteomes" id="UP001139293"/>
    </source>
</evidence>
<feature type="domain" description="Tyr recombinase" evidence="4">
    <location>
        <begin position="127"/>
        <end position="347"/>
    </location>
</feature>
<gene>
    <name evidence="5" type="ORF">L2740_17110</name>
</gene>
<dbReference type="GO" id="GO:0006310">
    <property type="term" value="P:DNA recombination"/>
    <property type="evidence" value="ECO:0007669"/>
    <property type="project" value="UniProtKB-KW"/>
</dbReference>
<sequence>MIFDCDREPHHPSCFYLFNLKCVRHAADNTCASQCNQIKQFLDFLEQLEIGLEHVSTEVVQKYLFGYLFKKKKLQASTIKIHSTTLFSFFKFCFERCFISERVIYFSVFTDEYVESQQTYAELALEIKDLYMTNSDIKLLCEHVSGNSDFIRKRNRLAMMFGYYAGLRTSDVASNPLLTVAYFKRCIPNVLEGGELPISLDISYINKKSSKKVSLNIEFALISAIHDFIYDANIQDKLTSNTPLICQENGSALNDDRFASRKFSEAVENLIAAGNINNSEVKKWRKRHFHICRKCFATNKVVWCREQGLPPSIIVRDYLGHADFGTSIKHYIYADWLLNQHNNKEYLTFLTADETSLGRKFMKKSAIEM</sequence>
<keyword evidence="3" id="KW-0233">DNA recombination</keyword>
<proteinExistence type="predicted"/>
<keyword evidence="1" id="KW-0229">DNA integration</keyword>
<dbReference type="InterPro" id="IPR004107">
    <property type="entry name" value="Integrase_SAM-like_N"/>
</dbReference>
<organism evidence="5 6">
    <name type="scientific">Shewanella pneumatophori</name>
    <dbReference type="NCBI Taxonomy" id="314092"/>
    <lineage>
        <taxon>Bacteria</taxon>
        <taxon>Pseudomonadati</taxon>
        <taxon>Pseudomonadota</taxon>
        <taxon>Gammaproteobacteria</taxon>
        <taxon>Alteromonadales</taxon>
        <taxon>Shewanellaceae</taxon>
        <taxon>Shewanella</taxon>
    </lineage>
</organism>
<evidence type="ECO:0000256" key="1">
    <source>
        <dbReference type="ARBA" id="ARBA00022908"/>
    </source>
</evidence>
<dbReference type="RefSeq" id="WP_248951363.1">
    <property type="nucleotide sequence ID" value="NZ_JAKILB010000013.1"/>
</dbReference>
<evidence type="ECO:0000256" key="3">
    <source>
        <dbReference type="ARBA" id="ARBA00023172"/>
    </source>
</evidence>
<dbReference type="InterPro" id="IPR010998">
    <property type="entry name" value="Integrase_recombinase_N"/>
</dbReference>
<dbReference type="Gene3D" id="1.10.150.130">
    <property type="match status" value="1"/>
</dbReference>
<dbReference type="Pfam" id="PF02899">
    <property type="entry name" value="Phage_int_SAM_1"/>
    <property type="match status" value="1"/>
</dbReference>
<accession>A0A9X1ZI40</accession>
<dbReference type="Gene3D" id="1.10.443.10">
    <property type="entry name" value="Intergrase catalytic core"/>
    <property type="match status" value="1"/>
</dbReference>
<keyword evidence="2" id="KW-0238">DNA-binding</keyword>
<dbReference type="InterPro" id="IPR011010">
    <property type="entry name" value="DNA_brk_join_enz"/>
</dbReference>
<protein>
    <submittedName>
        <fullName evidence="5">Site-specific integrase</fullName>
    </submittedName>
</protein>
<dbReference type="GO" id="GO:0003677">
    <property type="term" value="F:DNA binding"/>
    <property type="evidence" value="ECO:0007669"/>
    <property type="project" value="UniProtKB-KW"/>
</dbReference>
<dbReference type="GO" id="GO:0015074">
    <property type="term" value="P:DNA integration"/>
    <property type="evidence" value="ECO:0007669"/>
    <property type="project" value="UniProtKB-KW"/>
</dbReference>
<dbReference type="EMBL" id="JAKILB010000013">
    <property type="protein sequence ID" value="MCL1140257.1"/>
    <property type="molecule type" value="Genomic_DNA"/>
</dbReference>
<keyword evidence="6" id="KW-1185">Reference proteome</keyword>
<dbReference type="InterPro" id="IPR013762">
    <property type="entry name" value="Integrase-like_cat_sf"/>
</dbReference>
<dbReference type="PROSITE" id="PS51898">
    <property type="entry name" value="TYR_RECOMBINASE"/>
    <property type="match status" value="1"/>
</dbReference>
<name>A0A9X1ZI40_9GAMM</name>
<dbReference type="InterPro" id="IPR002104">
    <property type="entry name" value="Integrase_catalytic"/>
</dbReference>
<dbReference type="Proteomes" id="UP001139293">
    <property type="component" value="Unassembled WGS sequence"/>
</dbReference>
<comment type="caution">
    <text evidence="5">The sequence shown here is derived from an EMBL/GenBank/DDBJ whole genome shotgun (WGS) entry which is preliminary data.</text>
</comment>